<name>A0A367FK78_9ACTN</name>
<evidence type="ECO:0000256" key="1">
    <source>
        <dbReference type="SAM" id="MobiDB-lite"/>
    </source>
</evidence>
<evidence type="ECO:0000313" key="2">
    <source>
        <dbReference type="EMBL" id="RCG30117.1"/>
    </source>
</evidence>
<organism evidence="2 3">
    <name type="scientific">Sphaerisporangium album</name>
    <dbReference type="NCBI Taxonomy" id="509200"/>
    <lineage>
        <taxon>Bacteria</taxon>
        <taxon>Bacillati</taxon>
        <taxon>Actinomycetota</taxon>
        <taxon>Actinomycetes</taxon>
        <taxon>Streptosporangiales</taxon>
        <taxon>Streptosporangiaceae</taxon>
        <taxon>Sphaerisporangium</taxon>
    </lineage>
</organism>
<comment type="caution">
    <text evidence="2">The sequence shown here is derived from an EMBL/GenBank/DDBJ whole genome shotgun (WGS) entry which is preliminary data.</text>
</comment>
<dbReference type="AlphaFoldDB" id="A0A367FK78"/>
<feature type="region of interest" description="Disordered" evidence="1">
    <location>
        <begin position="1"/>
        <end position="90"/>
    </location>
</feature>
<reference evidence="2 3" key="1">
    <citation type="submission" date="2018-06" db="EMBL/GenBank/DDBJ databases">
        <title>Sphaerisporangium craniellae sp. nov., isolated from a marine sponge in the South China Sea.</title>
        <authorList>
            <person name="Li L."/>
        </authorList>
    </citation>
    <scope>NUCLEOTIDE SEQUENCE [LARGE SCALE GENOMIC DNA]</scope>
    <source>
        <strain evidence="2 3">CCTCC AA 208026</strain>
    </source>
</reference>
<dbReference type="EMBL" id="QOIL01000009">
    <property type="protein sequence ID" value="RCG30117.1"/>
    <property type="molecule type" value="Genomic_DNA"/>
</dbReference>
<dbReference type="Proteomes" id="UP000253094">
    <property type="component" value="Unassembled WGS sequence"/>
</dbReference>
<evidence type="ECO:0000313" key="3">
    <source>
        <dbReference type="Proteomes" id="UP000253094"/>
    </source>
</evidence>
<gene>
    <name evidence="2" type="ORF">DQ384_18445</name>
</gene>
<feature type="compositionally biased region" description="Pro residues" evidence="1">
    <location>
        <begin position="1"/>
        <end position="50"/>
    </location>
</feature>
<keyword evidence="3" id="KW-1185">Reference proteome</keyword>
<accession>A0A367FK78</accession>
<proteinExistence type="predicted"/>
<protein>
    <submittedName>
        <fullName evidence="2">Uncharacterized protein</fullName>
    </submittedName>
</protein>
<sequence>MDAPPGPDGLPPLDGRPPGPPAEPGRPGPPGPPAPPGPPGPPGAPGPPGPGRGGADGMEPEEGGGRGADGGFWEGLVGPPPAPSEEGDHELSGMAEERMRMVASLPSPFSPGPALPPPGFWPSPEEAAASSSLVTTTTVSSGGSVDARTLPGASGLFTLSVTWFRVDEFIEEAGLGPLVVVVLRLRFGEPGGLPEPPELDCGLIRCHLPRCPRSP</sequence>